<dbReference type="CDD" id="cd03379">
    <property type="entry name" value="beta_CA_cladeD"/>
    <property type="match status" value="1"/>
</dbReference>
<evidence type="ECO:0000256" key="4">
    <source>
        <dbReference type="ARBA" id="ARBA00022723"/>
    </source>
</evidence>
<sequence>MTILSEILTFNENFVHEKEYEQYATTKFPNKRIVIITCMDTRLTELLPKAMNLKNGDAKIIKSAGAVVTHPFGGIMRSILIAIYELQADEVYIVGHHDCGMSSIDTESIIGKMVERGIDKSLFKTLKYSGVDMRQWLHGFNDVTKSVKASVDAVRNHPLMDQNVPIHGLVVHPDTGKLDVIVDGYVNEEIMQ</sequence>
<reference evidence="8" key="1">
    <citation type="journal article" date="2019" name="Int. J. Syst. Evol. Microbiol.">
        <title>The Global Catalogue of Microorganisms (GCM) 10K type strain sequencing project: providing services to taxonomists for standard genome sequencing and annotation.</title>
        <authorList>
            <consortium name="The Broad Institute Genomics Platform"/>
            <consortium name="The Broad Institute Genome Sequencing Center for Infectious Disease"/>
            <person name="Wu L."/>
            <person name="Ma J."/>
        </authorList>
    </citation>
    <scope>NUCLEOTIDE SEQUENCE [LARGE SCALE GENOMIC DNA]</scope>
    <source>
        <strain evidence="8">CGMCC 4.1434</strain>
    </source>
</reference>
<dbReference type="PANTHER" id="PTHR43175">
    <property type="entry name" value="CARBONIC ANHYDRASE"/>
    <property type="match status" value="1"/>
</dbReference>
<comment type="similarity">
    <text evidence="2">Belongs to the beta-class carbonic anhydrase family.</text>
</comment>
<keyword evidence="8" id="KW-1185">Reference proteome</keyword>
<dbReference type="InterPro" id="IPR036874">
    <property type="entry name" value="Carbonic_anhydrase_sf"/>
</dbReference>
<dbReference type="Proteomes" id="UP001596109">
    <property type="component" value="Unassembled WGS sequence"/>
</dbReference>
<protein>
    <recommendedName>
        <fullName evidence="3">carbonic anhydrase</fullName>
        <ecNumber evidence="3">4.2.1.1</ecNumber>
    </recommendedName>
</protein>
<evidence type="ECO:0000313" key="7">
    <source>
        <dbReference type="EMBL" id="MFC5591926.1"/>
    </source>
</evidence>
<comment type="catalytic activity">
    <reaction evidence="6">
        <text>hydrogencarbonate + H(+) = CO2 + H2O</text>
        <dbReference type="Rhea" id="RHEA:10748"/>
        <dbReference type="ChEBI" id="CHEBI:15377"/>
        <dbReference type="ChEBI" id="CHEBI:15378"/>
        <dbReference type="ChEBI" id="CHEBI:16526"/>
        <dbReference type="ChEBI" id="CHEBI:17544"/>
        <dbReference type="EC" id="4.2.1.1"/>
    </reaction>
</comment>
<dbReference type="EMBL" id="JBHSNO010000022">
    <property type="protein sequence ID" value="MFC5591926.1"/>
    <property type="molecule type" value="Genomic_DNA"/>
</dbReference>
<dbReference type="SMART" id="SM00947">
    <property type="entry name" value="Pro_CA"/>
    <property type="match status" value="1"/>
</dbReference>
<evidence type="ECO:0000256" key="6">
    <source>
        <dbReference type="ARBA" id="ARBA00048348"/>
    </source>
</evidence>
<proteinExistence type="inferred from homology"/>
<gene>
    <name evidence="7" type="ORF">ACFPRA_23915</name>
</gene>
<accession>A0ABW0TR13</accession>
<organism evidence="7 8">
    <name type="scientific">Sporosarcina soli</name>
    <dbReference type="NCBI Taxonomy" id="334736"/>
    <lineage>
        <taxon>Bacteria</taxon>
        <taxon>Bacillati</taxon>
        <taxon>Bacillota</taxon>
        <taxon>Bacilli</taxon>
        <taxon>Bacillales</taxon>
        <taxon>Caryophanaceae</taxon>
        <taxon>Sporosarcina</taxon>
    </lineage>
</organism>
<dbReference type="InterPro" id="IPR001765">
    <property type="entry name" value="Carbonic_anhydrase"/>
</dbReference>
<evidence type="ECO:0000256" key="5">
    <source>
        <dbReference type="ARBA" id="ARBA00022833"/>
    </source>
</evidence>
<dbReference type="EC" id="4.2.1.1" evidence="3"/>
<keyword evidence="5" id="KW-0862">Zinc</keyword>
<dbReference type="Pfam" id="PF00484">
    <property type="entry name" value="Pro_CA"/>
    <property type="match status" value="1"/>
</dbReference>
<evidence type="ECO:0000256" key="2">
    <source>
        <dbReference type="ARBA" id="ARBA00006217"/>
    </source>
</evidence>
<evidence type="ECO:0000256" key="1">
    <source>
        <dbReference type="ARBA" id="ARBA00001947"/>
    </source>
</evidence>
<comment type="caution">
    <text evidence="7">The sequence shown here is derived from an EMBL/GenBank/DDBJ whole genome shotgun (WGS) entry which is preliminary data.</text>
</comment>
<keyword evidence="4" id="KW-0479">Metal-binding</keyword>
<dbReference type="RefSeq" id="WP_381440374.1">
    <property type="nucleotide sequence ID" value="NZ_JBHSNO010000022.1"/>
</dbReference>
<comment type="cofactor">
    <cofactor evidence="1">
        <name>Zn(2+)</name>
        <dbReference type="ChEBI" id="CHEBI:29105"/>
    </cofactor>
</comment>
<evidence type="ECO:0000313" key="8">
    <source>
        <dbReference type="Proteomes" id="UP001596109"/>
    </source>
</evidence>
<dbReference type="Gene3D" id="3.40.1050.10">
    <property type="entry name" value="Carbonic anhydrase"/>
    <property type="match status" value="1"/>
</dbReference>
<dbReference type="PANTHER" id="PTHR43175:SF3">
    <property type="entry name" value="CARBON DISULFIDE HYDROLASE"/>
    <property type="match status" value="1"/>
</dbReference>
<name>A0ABW0TR13_9BACL</name>
<evidence type="ECO:0000256" key="3">
    <source>
        <dbReference type="ARBA" id="ARBA00012925"/>
    </source>
</evidence>
<dbReference type="SUPFAM" id="SSF53056">
    <property type="entry name" value="beta-carbonic anhydrase, cab"/>
    <property type="match status" value="1"/>
</dbReference>